<evidence type="ECO:0000256" key="1">
    <source>
        <dbReference type="SAM" id="MobiDB-lite"/>
    </source>
</evidence>
<feature type="compositionally biased region" description="Basic and acidic residues" evidence="1">
    <location>
        <begin position="306"/>
        <end position="330"/>
    </location>
</feature>
<comment type="caution">
    <text evidence="2">The sequence shown here is derived from an EMBL/GenBank/DDBJ whole genome shotgun (WGS) entry which is preliminary data.</text>
</comment>
<organism evidence="2 3">
    <name type="scientific">Zasmidium cellare</name>
    <name type="common">Wine cellar mold</name>
    <name type="synonym">Racodium cellare</name>
    <dbReference type="NCBI Taxonomy" id="395010"/>
    <lineage>
        <taxon>Eukaryota</taxon>
        <taxon>Fungi</taxon>
        <taxon>Dikarya</taxon>
        <taxon>Ascomycota</taxon>
        <taxon>Pezizomycotina</taxon>
        <taxon>Dothideomycetes</taxon>
        <taxon>Dothideomycetidae</taxon>
        <taxon>Mycosphaerellales</taxon>
        <taxon>Mycosphaerellaceae</taxon>
        <taxon>Zasmidium</taxon>
    </lineage>
</organism>
<dbReference type="EMBL" id="JAXOVC010000006">
    <property type="protein sequence ID" value="KAK4500348.1"/>
    <property type="molecule type" value="Genomic_DNA"/>
</dbReference>
<reference evidence="2 3" key="1">
    <citation type="journal article" date="2023" name="G3 (Bethesda)">
        <title>A chromosome-level genome assembly of Zasmidium syzygii isolated from banana leaves.</title>
        <authorList>
            <person name="van Westerhoven A.C."/>
            <person name="Mehrabi R."/>
            <person name="Talebi R."/>
            <person name="Steentjes M.B.F."/>
            <person name="Corcolon B."/>
            <person name="Chong P.A."/>
            <person name="Kema G.H.J."/>
            <person name="Seidl M.F."/>
        </authorList>
    </citation>
    <scope>NUCLEOTIDE SEQUENCE [LARGE SCALE GENOMIC DNA]</scope>
    <source>
        <strain evidence="2 3">P124</strain>
    </source>
</reference>
<protein>
    <recommendedName>
        <fullName evidence="4">F-box domain-containing protein</fullName>
    </recommendedName>
</protein>
<keyword evidence="3" id="KW-1185">Reference proteome</keyword>
<dbReference type="Proteomes" id="UP001305779">
    <property type="component" value="Unassembled WGS sequence"/>
</dbReference>
<evidence type="ECO:0000313" key="2">
    <source>
        <dbReference type="EMBL" id="KAK4500348.1"/>
    </source>
</evidence>
<evidence type="ECO:0000313" key="3">
    <source>
        <dbReference type="Proteomes" id="UP001305779"/>
    </source>
</evidence>
<proteinExistence type="predicted"/>
<evidence type="ECO:0008006" key="4">
    <source>
        <dbReference type="Google" id="ProtNLM"/>
    </source>
</evidence>
<sequence>MVLTGVRNLRLFDLPQELLDIVYDLAYPEEEGLKLINISEWGRRQKILRQQDPARRTQSFPKSKACAFLVCKAYFKPAITIWIGNQWIDSQLQETPIYGAPKNMIDLRKYTKKLVCSDLPQTRMVAHFPAVKSLRLGLSTYDLSFDGSGFETPWSRQYDDQNIKQVKAYKTVIELRGLRSFEIFSTSRFQFLSDHENAVLKSNMKKLEDTARSYVTSSEEEVFEDEWEEHVRTSAMDERVVASHAADWRSMSRVVEGELMNRIILNEEISAPLKTSEIPDGDRAIIKMLIKDPKNFLNWVREMKAKEQEGATKDDGHVNREGGIDEERPNKRQRMA</sequence>
<name>A0ABR0EGZ4_ZASCE</name>
<gene>
    <name evidence="2" type="ORF">PRZ48_008537</name>
</gene>
<feature type="region of interest" description="Disordered" evidence="1">
    <location>
        <begin position="306"/>
        <end position="336"/>
    </location>
</feature>
<accession>A0ABR0EGZ4</accession>